<evidence type="ECO:0000256" key="5">
    <source>
        <dbReference type="RuleBase" id="RU004404"/>
    </source>
</evidence>
<keyword evidence="2 5" id="KW-0645">Protease</keyword>
<dbReference type="InterPro" id="IPR029045">
    <property type="entry name" value="ClpP/crotonase-like_dom_sf"/>
</dbReference>
<keyword evidence="3 5" id="KW-0378">Hydrolase</keyword>
<dbReference type="PANTHER" id="PTHR32060:SF30">
    <property type="entry name" value="CARBOXY-TERMINAL PROCESSING PROTEASE CTPA"/>
    <property type="match status" value="1"/>
</dbReference>
<dbReference type="PROSITE" id="PS50106">
    <property type="entry name" value="PDZ"/>
    <property type="match status" value="1"/>
</dbReference>
<dbReference type="NCBIfam" id="TIGR00225">
    <property type="entry name" value="prc"/>
    <property type="match status" value="1"/>
</dbReference>
<dbReference type="CDD" id="cd06782">
    <property type="entry name" value="cpPDZ_CPP-like"/>
    <property type="match status" value="1"/>
</dbReference>
<dbReference type="SUPFAM" id="SSF50156">
    <property type="entry name" value="PDZ domain-like"/>
    <property type="match status" value="1"/>
</dbReference>
<dbReference type="InterPro" id="IPR036034">
    <property type="entry name" value="PDZ_sf"/>
</dbReference>
<dbReference type="PANTHER" id="PTHR32060">
    <property type="entry name" value="TAIL-SPECIFIC PROTEASE"/>
    <property type="match status" value="1"/>
</dbReference>
<dbReference type="Gene3D" id="3.30.750.44">
    <property type="match status" value="1"/>
</dbReference>
<evidence type="ECO:0000256" key="2">
    <source>
        <dbReference type="ARBA" id="ARBA00022670"/>
    </source>
</evidence>
<feature type="chain" id="PRO_5039950463" evidence="6">
    <location>
        <begin position="30"/>
        <end position="460"/>
    </location>
</feature>
<dbReference type="Pfam" id="PF22694">
    <property type="entry name" value="CtpB_N-like"/>
    <property type="match status" value="1"/>
</dbReference>
<dbReference type="SMART" id="SM00228">
    <property type="entry name" value="PDZ"/>
    <property type="match status" value="1"/>
</dbReference>
<evidence type="ECO:0000256" key="3">
    <source>
        <dbReference type="ARBA" id="ARBA00022801"/>
    </source>
</evidence>
<dbReference type="InterPro" id="IPR005151">
    <property type="entry name" value="Tail-specific_protease"/>
</dbReference>
<protein>
    <submittedName>
        <fullName evidence="8">S41 family peptidase</fullName>
    </submittedName>
</protein>
<dbReference type="InterPro" id="IPR041489">
    <property type="entry name" value="PDZ_6"/>
</dbReference>
<keyword evidence="9" id="KW-1185">Reference proteome</keyword>
<dbReference type="CDD" id="cd07560">
    <property type="entry name" value="Peptidase_S41_CPP"/>
    <property type="match status" value="1"/>
</dbReference>
<dbReference type="InterPro" id="IPR001478">
    <property type="entry name" value="PDZ"/>
</dbReference>
<dbReference type="FunFam" id="2.30.42.10:FF:000063">
    <property type="entry name" value="Peptidase, S41 family"/>
    <property type="match status" value="1"/>
</dbReference>
<feature type="domain" description="PDZ" evidence="7">
    <location>
        <begin position="102"/>
        <end position="170"/>
    </location>
</feature>
<dbReference type="GO" id="GO:0008236">
    <property type="term" value="F:serine-type peptidase activity"/>
    <property type="evidence" value="ECO:0007669"/>
    <property type="project" value="UniProtKB-KW"/>
</dbReference>
<dbReference type="Pfam" id="PF03572">
    <property type="entry name" value="Peptidase_S41"/>
    <property type="match status" value="1"/>
</dbReference>
<feature type="signal peptide" evidence="6">
    <location>
        <begin position="1"/>
        <end position="29"/>
    </location>
</feature>
<dbReference type="SUPFAM" id="SSF52096">
    <property type="entry name" value="ClpP/crotonase"/>
    <property type="match status" value="1"/>
</dbReference>
<dbReference type="Gene3D" id="2.30.42.10">
    <property type="match status" value="1"/>
</dbReference>
<dbReference type="GO" id="GO:0004175">
    <property type="term" value="F:endopeptidase activity"/>
    <property type="evidence" value="ECO:0007669"/>
    <property type="project" value="TreeGrafter"/>
</dbReference>
<keyword evidence="6" id="KW-0732">Signal</keyword>
<dbReference type="GO" id="GO:0030288">
    <property type="term" value="C:outer membrane-bounded periplasmic space"/>
    <property type="evidence" value="ECO:0007669"/>
    <property type="project" value="TreeGrafter"/>
</dbReference>
<comment type="caution">
    <text evidence="8">The sequence shown here is derived from an EMBL/GenBank/DDBJ whole genome shotgun (WGS) entry which is preliminary data.</text>
</comment>
<dbReference type="InterPro" id="IPR004447">
    <property type="entry name" value="Peptidase_S41A"/>
</dbReference>
<evidence type="ECO:0000313" key="8">
    <source>
        <dbReference type="EMBL" id="MCZ0865464.1"/>
    </source>
</evidence>
<organism evidence="8 9">
    <name type="scientific">Dasania phycosphaerae</name>
    <dbReference type="NCBI Taxonomy" id="2950436"/>
    <lineage>
        <taxon>Bacteria</taxon>
        <taxon>Pseudomonadati</taxon>
        <taxon>Pseudomonadota</taxon>
        <taxon>Gammaproteobacteria</taxon>
        <taxon>Cellvibrionales</taxon>
        <taxon>Spongiibacteraceae</taxon>
        <taxon>Dasania</taxon>
    </lineage>
</organism>
<dbReference type="Gene3D" id="3.90.226.10">
    <property type="entry name" value="2-enoyl-CoA Hydratase, Chain A, domain 1"/>
    <property type="match status" value="1"/>
</dbReference>
<dbReference type="GO" id="GO:0007165">
    <property type="term" value="P:signal transduction"/>
    <property type="evidence" value="ECO:0007669"/>
    <property type="project" value="TreeGrafter"/>
</dbReference>
<proteinExistence type="inferred from homology"/>
<dbReference type="Proteomes" id="UP001069090">
    <property type="component" value="Unassembled WGS sequence"/>
</dbReference>
<reference evidence="8 9" key="1">
    <citation type="submission" date="2022-12" db="EMBL/GenBank/DDBJ databases">
        <title>Dasania phycosphaerae sp. nov., isolated from particulate material of the south coast of Korea.</title>
        <authorList>
            <person name="Jiang Y."/>
        </authorList>
    </citation>
    <scope>NUCLEOTIDE SEQUENCE [LARGE SCALE GENOMIC DNA]</scope>
    <source>
        <strain evidence="8 9">GY-19</strain>
    </source>
</reference>
<evidence type="ECO:0000259" key="7">
    <source>
        <dbReference type="PROSITE" id="PS50106"/>
    </source>
</evidence>
<dbReference type="RefSeq" id="WP_258331612.1">
    <property type="nucleotide sequence ID" value="NZ_JAPTGG010000007.1"/>
</dbReference>
<evidence type="ECO:0000256" key="4">
    <source>
        <dbReference type="ARBA" id="ARBA00022825"/>
    </source>
</evidence>
<sequence length="460" mass="49696">MTLLPFSLATLPSLTLCAALLSFAGLAQAQNDDEAEHSAPTQNEEQMGKLPLDELRTFADVFNHIRLSYVEEVDDETLLEYAIQGMLEGLDPHSNYLNEDSYDDLQVNTSGEFGGLGMEVGMENGFVKVITPIDDTPADKAGIEPGDLIIKLGDQPVKGLNLSEAVKLMRGPKGSKINITIVREGTAQPFDITLKRDIIKVASVKNKELEPGYQYVRIAQFQANTGQEFQDILKKTHSANKPLKGLIIDLRNNPGGVLQSSVEVVDALVKEGLIVYTLGRIENADFRHSATGSDLIDGTPVVVLINGGSASASEIVAGALQDHRRAVIMGTNSFGKGSVQSVVPIAENRAIKLTTARYYTPSGRSIQAQGIAPDIEVERAKIETIKTRGGITEADLKGHLKSGNGEESTSKERRKKLDTALFNRDNQLYEALNLLKGLNILNAGKTPLEHSQPASASKAL</sequence>
<name>A0A9J6RMP9_9GAMM</name>
<comment type="similarity">
    <text evidence="1 5">Belongs to the peptidase S41A family.</text>
</comment>
<evidence type="ECO:0000256" key="6">
    <source>
        <dbReference type="SAM" id="SignalP"/>
    </source>
</evidence>
<dbReference type="SMART" id="SM00245">
    <property type="entry name" value="TSPc"/>
    <property type="match status" value="1"/>
</dbReference>
<dbReference type="AlphaFoldDB" id="A0A9J6RMP9"/>
<dbReference type="FunFam" id="3.90.226.10:FF:000029">
    <property type="entry name" value="Peptidase, S41 family"/>
    <property type="match status" value="1"/>
</dbReference>
<evidence type="ECO:0000256" key="1">
    <source>
        <dbReference type="ARBA" id="ARBA00009179"/>
    </source>
</evidence>
<keyword evidence="4 5" id="KW-0720">Serine protease</keyword>
<dbReference type="GO" id="GO:0006508">
    <property type="term" value="P:proteolysis"/>
    <property type="evidence" value="ECO:0007669"/>
    <property type="project" value="UniProtKB-KW"/>
</dbReference>
<dbReference type="Pfam" id="PF17820">
    <property type="entry name" value="PDZ_6"/>
    <property type="match status" value="1"/>
</dbReference>
<dbReference type="InterPro" id="IPR055210">
    <property type="entry name" value="CtpA/B_N"/>
</dbReference>
<dbReference type="EMBL" id="JAPTGG010000007">
    <property type="protein sequence ID" value="MCZ0865464.1"/>
    <property type="molecule type" value="Genomic_DNA"/>
</dbReference>
<accession>A0A9J6RMP9</accession>
<gene>
    <name evidence="8" type="ORF">O0V09_09645</name>
</gene>
<evidence type="ECO:0000313" key="9">
    <source>
        <dbReference type="Proteomes" id="UP001069090"/>
    </source>
</evidence>